<dbReference type="Proteomes" id="UP000252139">
    <property type="component" value="Unassembled WGS sequence"/>
</dbReference>
<dbReference type="PANTHER" id="PTHR22812">
    <property type="entry name" value="CHROMOBOX PROTEIN"/>
    <property type="match status" value="1"/>
</dbReference>
<name>A0A367INP7_RHIAZ</name>
<evidence type="ECO:0000259" key="3">
    <source>
        <dbReference type="PROSITE" id="PS50013"/>
    </source>
</evidence>
<dbReference type="InterPro" id="IPR016197">
    <property type="entry name" value="Chromo-like_dom_sf"/>
</dbReference>
<evidence type="ECO:0000313" key="5">
    <source>
        <dbReference type="Proteomes" id="UP000252139"/>
    </source>
</evidence>
<dbReference type="OrthoDB" id="433924at2759"/>
<evidence type="ECO:0000313" key="4">
    <source>
        <dbReference type="EMBL" id="RCH79330.1"/>
    </source>
</evidence>
<protein>
    <recommendedName>
        <fullName evidence="3">Chromo domain-containing protein</fullName>
    </recommendedName>
</protein>
<evidence type="ECO:0000256" key="1">
    <source>
        <dbReference type="ARBA" id="ARBA00004123"/>
    </source>
</evidence>
<dbReference type="Pfam" id="PF00385">
    <property type="entry name" value="Chromo"/>
    <property type="match status" value="1"/>
</dbReference>
<dbReference type="SMART" id="SM00298">
    <property type="entry name" value="CHROMO"/>
    <property type="match status" value="1"/>
</dbReference>
<feature type="non-terminal residue" evidence="4">
    <location>
        <position position="137"/>
    </location>
</feature>
<keyword evidence="2" id="KW-0539">Nucleus</keyword>
<dbReference type="STRING" id="86630.A0A367INP7"/>
<dbReference type="InterPro" id="IPR051219">
    <property type="entry name" value="Heterochromatin_chromo-domain"/>
</dbReference>
<sequence>MVKVNVKTTKLDPDYHSPYKVKRITQGGSYVLEDEMGELLPKNYPPSALKLISQDELISTYKLYQVEAILTHKKEKGKYLYKCRWKGYSKSDDTWEPATNFADPRFITEYWQRIGVIPEDIKRKHSMKSNKYESTDN</sequence>
<dbReference type="CDD" id="cd00024">
    <property type="entry name" value="CD_CSD"/>
    <property type="match status" value="1"/>
</dbReference>
<accession>A0A367INP7</accession>
<dbReference type="EMBL" id="PJQL01004566">
    <property type="protein sequence ID" value="RCH79330.1"/>
    <property type="molecule type" value="Genomic_DNA"/>
</dbReference>
<dbReference type="AlphaFoldDB" id="A0A367INP7"/>
<dbReference type="SUPFAM" id="SSF54160">
    <property type="entry name" value="Chromo domain-like"/>
    <property type="match status" value="1"/>
</dbReference>
<reference evidence="4 5" key="1">
    <citation type="journal article" date="2018" name="G3 (Bethesda)">
        <title>Phylogenetic and Phylogenomic Definition of Rhizopus Species.</title>
        <authorList>
            <person name="Gryganskyi A.P."/>
            <person name="Golan J."/>
            <person name="Dolatabadi S."/>
            <person name="Mondo S."/>
            <person name="Robb S."/>
            <person name="Idnurm A."/>
            <person name="Muszewska A."/>
            <person name="Steczkiewicz K."/>
            <person name="Masonjones S."/>
            <person name="Liao H.L."/>
            <person name="Gajdeczka M.T."/>
            <person name="Anike F."/>
            <person name="Vuek A."/>
            <person name="Anishchenko I.M."/>
            <person name="Voigt K."/>
            <person name="de Hoog G.S."/>
            <person name="Smith M.E."/>
            <person name="Heitman J."/>
            <person name="Vilgalys R."/>
            <person name="Stajich J.E."/>
        </authorList>
    </citation>
    <scope>NUCLEOTIDE SEQUENCE [LARGE SCALE GENOMIC DNA]</scope>
    <source>
        <strain evidence="4 5">CBS 357.93</strain>
    </source>
</reference>
<proteinExistence type="predicted"/>
<dbReference type="InterPro" id="IPR023780">
    <property type="entry name" value="Chromo_domain"/>
</dbReference>
<dbReference type="PROSITE" id="PS50013">
    <property type="entry name" value="CHROMO_2"/>
    <property type="match status" value="1"/>
</dbReference>
<dbReference type="Gene3D" id="2.40.50.40">
    <property type="match status" value="1"/>
</dbReference>
<organism evidence="4 5">
    <name type="scientific">Rhizopus azygosporus</name>
    <name type="common">Rhizopus microsporus var. azygosporus</name>
    <dbReference type="NCBI Taxonomy" id="86630"/>
    <lineage>
        <taxon>Eukaryota</taxon>
        <taxon>Fungi</taxon>
        <taxon>Fungi incertae sedis</taxon>
        <taxon>Mucoromycota</taxon>
        <taxon>Mucoromycotina</taxon>
        <taxon>Mucoromycetes</taxon>
        <taxon>Mucorales</taxon>
        <taxon>Mucorineae</taxon>
        <taxon>Rhizopodaceae</taxon>
        <taxon>Rhizopus</taxon>
    </lineage>
</organism>
<dbReference type="InterPro" id="IPR000953">
    <property type="entry name" value="Chromo/chromo_shadow_dom"/>
</dbReference>
<feature type="domain" description="Chromo" evidence="3">
    <location>
        <begin position="64"/>
        <end position="122"/>
    </location>
</feature>
<evidence type="ECO:0000256" key="2">
    <source>
        <dbReference type="ARBA" id="ARBA00023242"/>
    </source>
</evidence>
<gene>
    <name evidence="4" type="ORF">CU097_002796</name>
</gene>
<comment type="subcellular location">
    <subcellularLocation>
        <location evidence="1">Nucleus</location>
    </subcellularLocation>
</comment>
<dbReference type="GO" id="GO:0005634">
    <property type="term" value="C:nucleus"/>
    <property type="evidence" value="ECO:0007669"/>
    <property type="project" value="UniProtKB-SubCell"/>
</dbReference>
<comment type="caution">
    <text evidence="4">The sequence shown here is derived from an EMBL/GenBank/DDBJ whole genome shotgun (WGS) entry which is preliminary data.</text>
</comment>
<keyword evidence="5" id="KW-1185">Reference proteome</keyword>